<organism evidence="3 4">
    <name type="scientific">Lithohypha guttulata</name>
    <dbReference type="NCBI Taxonomy" id="1690604"/>
    <lineage>
        <taxon>Eukaryota</taxon>
        <taxon>Fungi</taxon>
        <taxon>Dikarya</taxon>
        <taxon>Ascomycota</taxon>
        <taxon>Pezizomycotina</taxon>
        <taxon>Eurotiomycetes</taxon>
        <taxon>Chaetothyriomycetidae</taxon>
        <taxon>Chaetothyriales</taxon>
        <taxon>Trichomeriaceae</taxon>
        <taxon>Lithohypha</taxon>
    </lineage>
</organism>
<keyword evidence="2" id="KW-1133">Transmembrane helix</keyword>
<protein>
    <submittedName>
        <fullName evidence="3">Uncharacterized protein</fullName>
    </submittedName>
</protein>
<keyword evidence="4" id="KW-1185">Reference proteome</keyword>
<dbReference type="InterPro" id="IPR021047">
    <property type="entry name" value="Mannosyltransferase_CMT1"/>
</dbReference>
<accession>A0AAN7T5P1</accession>
<sequence>MGISQTFNSSAKLVRLATLCIGLVVIIWNATSMQSTQNVYSRLTKPYAASNPADDLHNEFYGTVGSSSDLTGPVQAGRHNHAHHAPPNPSSKAESASLGLNGRPRLPPVEFIAQHVPQPKEDGSHLEKQQLNGYIDAIFNLDNSIFWRLECPEQHNQGPRYQVLRELSKQDPGIKYFFALDLYNIIDILPRLLGSIIQVIKFLGAENCALSIIEGRSHDGTYSVLYGIQEELSKHGVQYWLDQSDINPHADGVDRIEELSKLRNMALEPLTNPKTRPMFSDKPVIMFVNDVAICPDDLLEMTYQHLLQNATQTCAMDWVDGGDLFYDAWVSRSMSGNTFFEIPQDMSWAFSRNMFWDEPDAYTLYREKKPFQVFSCWGGMVVLDSAPFIDGQISFRRNVEGECYGGEPQTLASDLVKIGMSRVQTLPYVHVAYSNHEAERVKKIREYVHDVVNVTVPVNKFEDDKETQRVKWKQAPPRYRCMPGFNQQWWVDTVYVPGDEHLQ</sequence>
<keyword evidence="2" id="KW-0472">Membrane</keyword>
<evidence type="ECO:0000313" key="3">
    <source>
        <dbReference type="EMBL" id="KAK5090578.1"/>
    </source>
</evidence>
<feature type="region of interest" description="Disordered" evidence="1">
    <location>
        <begin position="67"/>
        <end position="99"/>
    </location>
</feature>
<dbReference type="AlphaFoldDB" id="A0AAN7T5P1"/>
<evidence type="ECO:0000256" key="1">
    <source>
        <dbReference type="SAM" id="MobiDB-lite"/>
    </source>
</evidence>
<name>A0AAN7T5P1_9EURO</name>
<dbReference type="Pfam" id="PF11735">
    <property type="entry name" value="CAP59_mtransfer"/>
    <property type="match status" value="1"/>
</dbReference>
<dbReference type="EMBL" id="JAVRRJ010000001">
    <property type="protein sequence ID" value="KAK5090578.1"/>
    <property type="molecule type" value="Genomic_DNA"/>
</dbReference>
<feature type="transmembrane region" description="Helical" evidence="2">
    <location>
        <begin position="12"/>
        <end position="31"/>
    </location>
</feature>
<dbReference type="PANTHER" id="PTHR34144">
    <property type="entry name" value="CHROMOSOME 8, WHOLE GENOME SHOTGUN SEQUENCE"/>
    <property type="match status" value="1"/>
</dbReference>
<reference evidence="3 4" key="1">
    <citation type="submission" date="2023-08" db="EMBL/GenBank/DDBJ databases">
        <title>Black Yeasts Isolated from many extreme environments.</title>
        <authorList>
            <person name="Coleine C."/>
            <person name="Stajich J.E."/>
            <person name="Selbmann L."/>
        </authorList>
    </citation>
    <scope>NUCLEOTIDE SEQUENCE [LARGE SCALE GENOMIC DNA]</scope>
    <source>
        <strain evidence="3 4">CCFEE 5910</strain>
    </source>
</reference>
<gene>
    <name evidence="3" type="ORF">LTR05_000752</name>
</gene>
<dbReference type="Proteomes" id="UP001309876">
    <property type="component" value="Unassembled WGS sequence"/>
</dbReference>
<evidence type="ECO:0000313" key="4">
    <source>
        <dbReference type="Proteomes" id="UP001309876"/>
    </source>
</evidence>
<evidence type="ECO:0000256" key="2">
    <source>
        <dbReference type="SAM" id="Phobius"/>
    </source>
</evidence>
<keyword evidence="2" id="KW-0812">Transmembrane</keyword>
<comment type="caution">
    <text evidence="3">The sequence shown here is derived from an EMBL/GenBank/DDBJ whole genome shotgun (WGS) entry which is preliminary data.</text>
</comment>
<dbReference type="PANTHER" id="PTHR34144:SF5">
    <property type="entry name" value="ALPHA-1,3-MANNOSYLTRANSFERASE CMT1"/>
    <property type="match status" value="1"/>
</dbReference>
<proteinExistence type="predicted"/>